<dbReference type="InterPro" id="IPR001810">
    <property type="entry name" value="F-box_dom"/>
</dbReference>
<dbReference type="PROSITE" id="PS50181">
    <property type="entry name" value="FBOX"/>
    <property type="match status" value="1"/>
</dbReference>
<dbReference type="CDD" id="cd09917">
    <property type="entry name" value="F-box_SF"/>
    <property type="match status" value="1"/>
</dbReference>
<feature type="compositionally biased region" description="Basic and acidic residues" evidence="4">
    <location>
        <begin position="475"/>
        <end position="490"/>
    </location>
</feature>
<dbReference type="Gene3D" id="1.25.40.20">
    <property type="entry name" value="Ankyrin repeat-containing domain"/>
    <property type="match status" value="2"/>
</dbReference>
<dbReference type="Pfam" id="PF12796">
    <property type="entry name" value="Ank_2"/>
    <property type="match status" value="1"/>
</dbReference>
<dbReference type="SMART" id="SM00248">
    <property type="entry name" value="ANK"/>
    <property type="match status" value="4"/>
</dbReference>
<feature type="compositionally biased region" description="Polar residues" evidence="4">
    <location>
        <begin position="582"/>
        <end position="592"/>
    </location>
</feature>
<accession>A0A1S7UMQ4</accession>
<dbReference type="InterPro" id="IPR036770">
    <property type="entry name" value="Ankyrin_rpt-contain_sf"/>
</dbReference>
<reference evidence="6" key="1">
    <citation type="submission" date="2016-03" db="EMBL/GenBank/DDBJ databases">
        <title>Draft genome sequence of Rosellinia necatrix.</title>
        <authorList>
            <person name="Kanematsu S."/>
        </authorList>
    </citation>
    <scope>NUCLEOTIDE SEQUENCE [LARGE SCALE GENOMIC DNA]</scope>
    <source>
        <strain evidence="6">W97</strain>
    </source>
</reference>
<keyword evidence="1" id="KW-0677">Repeat</keyword>
<feature type="region of interest" description="Disordered" evidence="4">
    <location>
        <begin position="475"/>
        <end position="524"/>
    </location>
</feature>
<name>A0A1S7UMQ4_ROSNE</name>
<dbReference type="InterPro" id="IPR036047">
    <property type="entry name" value="F-box-like_dom_sf"/>
</dbReference>
<feature type="domain" description="F-box" evidence="5">
    <location>
        <begin position="15"/>
        <end position="51"/>
    </location>
</feature>
<dbReference type="PANTHER" id="PTHR24189:SF50">
    <property type="entry name" value="ANKYRIN REPEAT AND SOCS BOX PROTEIN 2"/>
    <property type="match status" value="1"/>
</dbReference>
<evidence type="ECO:0000256" key="1">
    <source>
        <dbReference type="ARBA" id="ARBA00022737"/>
    </source>
</evidence>
<dbReference type="EMBL" id="DF977452">
    <property type="protein sequence ID" value="GAP84425.1"/>
    <property type="molecule type" value="Genomic_DNA"/>
</dbReference>
<feature type="repeat" description="ANK" evidence="3">
    <location>
        <begin position="337"/>
        <end position="371"/>
    </location>
</feature>
<dbReference type="OMA" id="HYLCANH"/>
<feature type="region of interest" description="Disordered" evidence="4">
    <location>
        <begin position="547"/>
        <end position="625"/>
    </location>
</feature>
<dbReference type="STRING" id="77044.A0A1S7UMQ4"/>
<sequence>MALCKKLRQMTLDEPASLATLPPEIVLNILGSLDTRDWFSLARTCRRLSIVAVAELDKYNAEEGEYYAVWYACVANKPAILLHQIAHDVTIVNRYFTSNFSNKRVDFRFGRDMTPLAVSILAARDAIVRILLANGADPNLPDRKPILGNEVLWYPINWAVIPKRKSSVPIIKLLSGHGADMNQVPKIYAERVSGYPKGLRCPPIFRLLTLEKPRFHSVHGKPTTCETFNRDLCKIQDLRLRQLIALLQSGANPNQQYDRDLVTPIFFLLTSLATYTPSFYFENRLILSHEGDAQADIINEIVVSFLDTLHRFGADIYGLGNTYVYPRPLIGDKPFDNTETPLHAACRLNDRHKPIISWFLRNGASIESCSQTKKTPFMDYCSSIFTDVDMFREFLGNRPIINSKDALGRTALHYLCANHRLWPQVKEKAVRIILDRGADPTAVDLSGHIPADDVLLPDMASSPEEDVIIMLEKAVRGREAQQKKQKDRTQGKGAKKRKGLPKHRTMATNNYENGQTSNTAGITNVRNRSRSGFAMGEIQMEDIQLGRRGISGRGGGRESHSYGDDQVQGRQDASPQDHDQSTQEGNQTTPQGGSRGRFHENIRGNRYYRSARRINLPKQTTPQTQ</sequence>
<keyword evidence="7" id="KW-1185">Reference proteome</keyword>
<dbReference type="SUPFAM" id="SSF48403">
    <property type="entry name" value="Ankyrin repeat"/>
    <property type="match status" value="1"/>
</dbReference>
<dbReference type="Proteomes" id="UP000054516">
    <property type="component" value="Unassembled WGS sequence"/>
</dbReference>
<feature type="compositionally biased region" description="Basic residues" evidence="4">
    <location>
        <begin position="493"/>
        <end position="505"/>
    </location>
</feature>
<dbReference type="PROSITE" id="PS50088">
    <property type="entry name" value="ANK_REPEAT"/>
    <property type="match status" value="2"/>
</dbReference>
<dbReference type="SUPFAM" id="SSF81383">
    <property type="entry name" value="F-box domain"/>
    <property type="match status" value="1"/>
</dbReference>
<dbReference type="Pfam" id="PF12937">
    <property type="entry name" value="F-box-like"/>
    <property type="match status" value="1"/>
</dbReference>
<dbReference type="PROSITE" id="PS50297">
    <property type="entry name" value="ANK_REP_REGION"/>
    <property type="match status" value="1"/>
</dbReference>
<evidence type="ECO:0000256" key="3">
    <source>
        <dbReference type="PROSITE-ProRule" id="PRU00023"/>
    </source>
</evidence>
<organism evidence="6">
    <name type="scientific">Rosellinia necatrix</name>
    <name type="common">White root-rot fungus</name>
    <dbReference type="NCBI Taxonomy" id="77044"/>
    <lineage>
        <taxon>Eukaryota</taxon>
        <taxon>Fungi</taxon>
        <taxon>Dikarya</taxon>
        <taxon>Ascomycota</taxon>
        <taxon>Pezizomycotina</taxon>
        <taxon>Sordariomycetes</taxon>
        <taxon>Xylariomycetidae</taxon>
        <taxon>Xylariales</taxon>
        <taxon>Xylariaceae</taxon>
        <taxon>Rosellinia</taxon>
    </lineage>
</organism>
<evidence type="ECO:0000256" key="2">
    <source>
        <dbReference type="ARBA" id="ARBA00023043"/>
    </source>
</evidence>
<feature type="compositionally biased region" description="Polar residues" evidence="4">
    <location>
        <begin position="506"/>
        <end position="524"/>
    </location>
</feature>
<proteinExistence type="predicted"/>
<gene>
    <name evidence="6" type="ORF">SAMD00023353_0702490</name>
</gene>
<dbReference type="OrthoDB" id="823504at2759"/>
<evidence type="ECO:0000313" key="6">
    <source>
        <dbReference type="EMBL" id="GAP84425.1"/>
    </source>
</evidence>
<protein>
    <submittedName>
        <fullName evidence="6">Putative ankyrin repeat-containing protein</fullName>
    </submittedName>
</protein>
<evidence type="ECO:0000259" key="5">
    <source>
        <dbReference type="PROSITE" id="PS50181"/>
    </source>
</evidence>
<dbReference type="AlphaFoldDB" id="A0A1S7UMQ4"/>
<dbReference type="InterPro" id="IPR050745">
    <property type="entry name" value="Multifunctional_regulatory"/>
</dbReference>
<dbReference type="PANTHER" id="PTHR24189">
    <property type="entry name" value="MYOTROPHIN"/>
    <property type="match status" value="1"/>
</dbReference>
<keyword evidence="2 3" id="KW-0040">ANK repeat</keyword>
<feature type="repeat" description="ANK" evidence="3">
    <location>
        <begin position="111"/>
        <end position="143"/>
    </location>
</feature>
<evidence type="ECO:0000313" key="7">
    <source>
        <dbReference type="Proteomes" id="UP000054516"/>
    </source>
</evidence>
<evidence type="ECO:0000256" key="4">
    <source>
        <dbReference type="SAM" id="MobiDB-lite"/>
    </source>
</evidence>
<dbReference type="InterPro" id="IPR002110">
    <property type="entry name" value="Ankyrin_rpt"/>
</dbReference>